<evidence type="ECO:0000313" key="5">
    <source>
        <dbReference type="Proteomes" id="UP001501521"/>
    </source>
</evidence>
<comment type="caution">
    <text evidence="4">The sequence shown here is derived from an EMBL/GenBank/DDBJ whole genome shotgun (WGS) entry which is preliminary data.</text>
</comment>
<evidence type="ECO:0000256" key="1">
    <source>
        <dbReference type="ARBA" id="ARBA00023125"/>
    </source>
</evidence>
<name>A0ABP9EXZ9_9ACTN</name>
<reference evidence="5" key="1">
    <citation type="journal article" date="2019" name="Int. J. Syst. Evol. Microbiol.">
        <title>The Global Catalogue of Microorganisms (GCM) 10K type strain sequencing project: providing services to taxonomists for standard genome sequencing and annotation.</title>
        <authorList>
            <consortium name="The Broad Institute Genomics Platform"/>
            <consortium name="The Broad Institute Genome Sequencing Center for Infectious Disease"/>
            <person name="Wu L."/>
            <person name="Ma J."/>
        </authorList>
    </citation>
    <scope>NUCLEOTIDE SEQUENCE [LARGE SCALE GENOMIC DNA]</scope>
    <source>
        <strain evidence="5">JCM 19125</strain>
    </source>
</reference>
<organism evidence="4 5">
    <name type="scientific">Tessaracoccus lubricantis</name>
    <dbReference type="NCBI Taxonomy" id="545543"/>
    <lineage>
        <taxon>Bacteria</taxon>
        <taxon>Bacillati</taxon>
        <taxon>Actinomycetota</taxon>
        <taxon>Actinomycetes</taxon>
        <taxon>Propionibacteriales</taxon>
        <taxon>Propionibacteriaceae</taxon>
        <taxon>Tessaracoccus</taxon>
    </lineage>
</organism>
<protein>
    <submittedName>
        <fullName evidence="4">TetR/AcrR family transcriptional regulator</fullName>
    </submittedName>
</protein>
<sequence>MTVIDAARRRATRGRLVEAAVREFGRNGIDATSVEQLCEAAGFTRGAFYSNFSSKDELCIEIARHVFEEMAARLQEVLASMPESFRPDEIIPALLDVTQLSTDLHATQVELELRAARHPEFGEQLEVARRDLWPLYVEFAEKAAARGRVRFTIPVHDALQVLAALHHSPAYIGRTGESRRLIMLMTEHFIAPTTEAEA</sequence>
<dbReference type="InterPro" id="IPR001647">
    <property type="entry name" value="HTH_TetR"/>
</dbReference>
<accession>A0ABP9EXZ9</accession>
<dbReference type="EMBL" id="BAABLV010000002">
    <property type="protein sequence ID" value="GAA4888479.1"/>
    <property type="molecule type" value="Genomic_DNA"/>
</dbReference>
<feature type="domain" description="HTH tetR-type" evidence="3">
    <location>
        <begin position="10"/>
        <end position="70"/>
    </location>
</feature>
<keyword evidence="1 2" id="KW-0238">DNA-binding</keyword>
<proteinExistence type="predicted"/>
<evidence type="ECO:0000313" key="4">
    <source>
        <dbReference type="EMBL" id="GAA4888479.1"/>
    </source>
</evidence>
<dbReference type="PANTHER" id="PTHR30055:SF241">
    <property type="entry name" value="TRANSCRIPTIONAL REGULATORY PROTEIN"/>
    <property type="match status" value="1"/>
</dbReference>
<dbReference type="InterPro" id="IPR009057">
    <property type="entry name" value="Homeodomain-like_sf"/>
</dbReference>
<dbReference type="RefSeq" id="WP_345577343.1">
    <property type="nucleotide sequence ID" value="NZ_BAABLV010000002.1"/>
</dbReference>
<dbReference type="Gene3D" id="1.10.357.10">
    <property type="entry name" value="Tetracycline Repressor, domain 2"/>
    <property type="match status" value="1"/>
</dbReference>
<dbReference type="InterPro" id="IPR050109">
    <property type="entry name" value="HTH-type_TetR-like_transc_reg"/>
</dbReference>
<keyword evidence="5" id="KW-1185">Reference proteome</keyword>
<dbReference type="SUPFAM" id="SSF46689">
    <property type="entry name" value="Homeodomain-like"/>
    <property type="match status" value="1"/>
</dbReference>
<dbReference type="PRINTS" id="PR00455">
    <property type="entry name" value="HTHTETR"/>
</dbReference>
<evidence type="ECO:0000256" key="2">
    <source>
        <dbReference type="PROSITE-ProRule" id="PRU00335"/>
    </source>
</evidence>
<feature type="DNA-binding region" description="H-T-H motif" evidence="2">
    <location>
        <begin position="33"/>
        <end position="52"/>
    </location>
</feature>
<evidence type="ECO:0000259" key="3">
    <source>
        <dbReference type="PROSITE" id="PS50977"/>
    </source>
</evidence>
<dbReference type="Proteomes" id="UP001501521">
    <property type="component" value="Unassembled WGS sequence"/>
</dbReference>
<dbReference type="PROSITE" id="PS50977">
    <property type="entry name" value="HTH_TETR_2"/>
    <property type="match status" value="1"/>
</dbReference>
<gene>
    <name evidence="4" type="ORF">GCM10025789_00890</name>
</gene>
<dbReference type="Pfam" id="PF00440">
    <property type="entry name" value="TetR_N"/>
    <property type="match status" value="1"/>
</dbReference>
<dbReference type="PANTHER" id="PTHR30055">
    <property type="entry name" value="HTH-TYPE TRANSCRIPTIONAL REGULATOR RUTR"/>
    <property type="match status" value="1"/>
</dbReference>